<dbReference type="AlphaFoldDB" id="A0A0S4KMC8"/>
<dbReference type="Gene3D" id="1.10.760.10">
    <property type="entry name" value="Cytochrome c-like domain"/>
    <property type="match status" value="1"/>
</dbReference>
<dbReference type="OrthoDB" id="9796421at2"/>
<dbReference type="GO" id="GO:0020037">
    <property type="term" value="F:heme binding"/>
    <property type="evidence" value="ECO:0007669"/>
    <property type="project" value="InterPro"/>
</dbReference>
<dbReference type="EMBL" id="LN885086">
    <property type="protein sequence ID" value="CUQ65617.1"/>
    <property type="molecule type" value="Genomic_DNA"/>
</dbReference>
<dbReference type="SUPFAM" id="SSF46626">
    <property type="entry name" value="Cytochrome c"/>
    <property type="match status" value="1"/>
</dbReference>
<dbReference type="Proteomes" id="UP000066284">
    <property type="component" value="Chromosome 1"/>
</dbReference>
<organism evidence="8 9">
    <name type="scientific">Candidatus Nitrospira inopinata</name>
    <dbReference type="NCBI Taxonomy" id="1715989"/>
    <lineage>
        <taxon>Bacteria</taxon>
        <taxon>Pseudomonadati</taxon>
        <taxon>Nitrospirota</taxon>
        <taxon>Nitrospiria</taxon>
        <taxon>Nitrospirales</taxon>
        <taxon>Nitrospiraceae</taxon>
        <taxon>Nitrospira</taxon>
    </lineage>
</organism>
<evidence type="ECO:0000256" key="6">
    <source>
        <dbReference type="PROSITE-ProRule" id="PRU00433"/>
    </source>
</evidence>
<feature type="domain" description="Cytochrome c" evidence="7">
    <location>
        <begin position="34"/>
        <end position="119"/>
    </location>
</feature>
<accession>A0A0S4KMC8</accession>
<dbReference type="InterPro" id="IPR051459">
    <property type="entry name" value="Cytochrome_c-type_DH"/>
</dbReference>
<dbReference type="PRINTS" id="PR00605">
    <property type="entry name" value="CYTCHROMECIC"/>
</dbReference>
<dbReference type="PROSITE" id="PS51007">
    <property type="entry name" value="CYTC"/>
    <property type="match status" value="1"/>
</dbReference>
<dbReference type="RefSeq" id="WP_062483127.1">
    <property type="nucleotide sequence ID" value="NZ_LN885086.1"/>
</dbReference>
<dbReference type="GO" id="GO:0009055">
    <property type="term" value="F:electron transfer activity"/>
    <property type="evidence" value="ECO:0007669"/>
    <property type="project" value="InterPro"/>
</dbReference>
<evidence type="ECO:0000256" key="2">
    <source>
        <dbReference type="ARBA" id="ARBA00022617"/>
    </source>
</evidence>
<dbReference type="Pfam" id="PF13442">
    <property type="entry name" value="Cytochrome_CBB3"/>
    <property type="match status" value="1"/>
</dbReference>
<evidence type="ECO:0000256" key="5">
    <source>
        <dbReference type="ARBA" id="ARBA00023004"/>
    </source>
</evidence>
<dbReference type="PANTHER" id="PTHR35008:SF4">
    <property type="entry name" value="BLL4482 PROTEIN"/>
    <property type="match status" value="1"/>
</dbReference>
<evidence type="ECO:0000256" key="1">
    <source>
        <dbReference type="ARBA" id="ARBA00022448"/>
    </source>
</evidence>
<reference evidence="9" key="1">
    <citation type="submission" date="2015-09" db="EMBL/GenBank/DDBJ databases">
        <authorList>
            <person name="Daims H."/>
        </authorList>
    </citation>
    <scope>NUCLEOTIDE SEQUENCE [LARGE SCALE GENOMIC DNA]</scope>
</reference>
<evidence type="ECO:0000313" key="9">
    <source>
        <dbReference type="Proteomes" id="UP000066284"/>
    </source>
</evidence>
<protein>
    <recommendedName>
        <fullName evidence="7">Cytochrome c domain-containing protein</fullName>
    </recommendedName>
</protein>
<dbReference type="GO" id="GO:0005506">
    <property type="term" value="F:iron ion binding"/>
    <property type="evidence" value="ECO:0007669"/>
    <property type="project" value="InterPro"/>
</dbReference>
<name>A0A0S4KMC8_9BACT</name>
<sequence>MRGRKGWLILVIGILVAGFAGRPTVRELGAALKGDPVSGREIYVNTCMRCHGIDGKGKTGVNLVPPPADLTSAAVQNRLDGGLFTRIHGGKPNTAMGAWQHALSDEEIWDVVAYVRTLGAESDARP</sequence>
<evidence type="ECO:0000313" key="8">
    <source>
        <dbReference type="EMBL" id="CUQ65617.1"/>
    </source>
</evidence>
<evidence type="ECO:0000256" key="4">
    <source>
        <dbReference type="ARBA" id="ARBA00022982"/>
    </source>
</evidence>
<keyword evidence="9" id="KW-1185">Reference proteome</keyword>
<gene>
    <name evidence="8" type="ORF">NITINOP_0642</name>
</gene>
<dbReference type="InterPro" id="IPR036909">
    <property type="entry name" value="Cyt_c-like_dom_sf"/>
</dbReference>
<dbReference type="InterPro" id="IPR009056">
    <property type="entry name" value="Cyt_c-like_dom"/>
</dbReference>
<dbReference type="KEGG" id="nio:NITINOP_0642"/>
<dbReference type="PANTHER" id="PTHR35008">
    <property type="entry name" value="BLL4482 PROTEIN-RELATED"/>
    <property type="match status" value="1"/>
</dbReference>
<keyword evidence="3 6" id="KW-0479">Metal-binding</keyword>
<keyword evidence="4" id="KW-0249">Electron transport</keyword>
<keyword evidence="2 6" id="KW-0349">Heme</keyword>
<evidence type="ECO:0000259" key="7">
    <source>
        <dbReference type="PROSITE" id="PS51007"/>
    </source>
</evidence>
<keyword evidence="5 6" id="KW-0408">Iron</keyword>
<keyword evidence="1" id="KW-0813">Transport</keyword>
<proteinExistence type="predicted"/>
<dbReference type="InterPro" id="IPR008168">
    <property type="entry name" value="Cyt_C_IC"/>
</dbReference>
<dbReference type="STRING" id="1715989.NITINOP_0642"/>
<evidence type="ECO:0000256" key="3">
    <source>
        <dbReference type="ARBA" id="ARBA00022723"/>
    </source>
</evidence>